<proteinExistence type="predicted"/>
<gene>
    <name evidence="1" type="ORF">UVI_02010840</name>
</gene>
<dbReference type="Proteomes" id="UP000054053">
    <property type="component" value="Unassembled WGS sequence"/>
</dbReference>
<protein>
    <submittedName>
        <fullName evidence="1">Uncharacterized protein</fullName>
    </submittedName>
</protein>
<comment type="caution">
    <text evidence="1">The sequence shown here is derived from an EMBL/GenBank/DDBJ whole genome shotgun (WGS) entry which is preliminary data.</text>
</comment>
<name>A0A1B5L0K6_USTVR</name>
<accession>A0A1B5L0K6</accession>
<reference evidence="2" key="1">
    <citation type="journal article" date="2016" name="Genome Announc.">
        <title>Genome sequence of Ustilaginoidea virens IPU010, a rice pathogenic fungus causing false smut.</title>
        <authorList>
            <person name="Kumagai T."/>
            <person name="Ishii T."/>
            <person name="Terai G."/>
            <person name="Umemura M."/>
            <person name="Machida M."/>
            <person name="Asai K."/>
        </authorList>
    </citation>
    <scope>NUCLEOTIDE SEQUENCE [LARGE SCALE GENOMIC DNA]</scope>
    <source>
        <strain evidence="2">IPU010</strain>
    </source>
</reference>
<dbReference type="AlphaFoldDB" id="A0A1B5L0K6"/>
<evidence type="ECO:0000313" key="1">
    <source>
        <dbReference type="EMBL" id="GAO16509.1"/>
    </source>
</evidence>
<organism evidence="1 2">
    <name type="scientific">Ustilaginoidea virens</name>
    <name type="common">Rice false smut fungus</name>
    <name type="synonym">Villosiclava virens</name>
    <dbReference type="NCBI Taxonomy" id="1159556"/>
    <lineage>
        <taxon>Eukaryota</taxon>
        <taxon>Fungi</taxon>
        <taxon>Dikarya</taxon>
        <taxon>Ascomycota</taxon>
        <taxon>Pezizomycotina</taxon>
        <taxon>Sordariomycetes</taxon>
        <taxon>Hypocreomycetidae</taxon>
        <taxon>Hypocreales</taxon>
        <taxon>Clavicipitaceae</taxon>
        <taxon>Ustilaginoidea</taxon>
    </lineage>
</organism>
<dbReference type="EMBL" id="BBTG02000004">
    <property type="protein sequence ID" value="GAO16509.1"/>
    <property type="molecule type" value="Genomic_DNA"/>
</dbReference>
<sequence length="78" mass="9574">MNIEQLLDVPKEELDFIYPQDLSEDQFDSRFRTLRVPRQGLRRWDSFGEDPVYLQQFMNRRTEAWKPIIVPWIRYLGN</sequence>
<evidence type="ECO:0000313" key="2">
    <source>
        <dbReference type="Proteomes" id="UP000054053"/>
    </source>
</evidence>